<dbReference type="Proteomes" id="UP000581135">
    <property type="component" value="Unassembled WGS sequence"/>
</dbReference>
<feature type="transmembrane region" description="Helical" evidence="6">
    <location>
        <begin position="68"/>
        <end position="88"/>
    </location>
</feature>
<keyword evidence="4 6" id="KW-1133">Transmembrane helix</keyword>
<feature type="transmembrane region" description="Helical" evidence="6">
    <location>
        <begin position="145"/>
        <end position="167"/>
    </location>
</feature>
<gene>
    <name evidence="8" type="ORF">FHR98_000850</name>
</gene>
<feature type="transmembrane region" description="Helical" evidence="6">
    <location>
        <begin position="36"/>
        <end position="56"/>
    </location>
</feature>
<reference evidence="8 9" key="1">
    <citation type="submission" date="2020-08" db="EMBL/GenBank/DDBJ databases">
        <title>Genomic Encyclopedia of Type Strains, Phase III (KMG-III): the genomes of soil and plant-associated and newly described type strains.</title>
        <authorList>
            <person name="Whitman W."/>
        </authorList>
    </citation>
    <scope>NUCLEOTIDE SEQUENCE [LARGE SCALE GENOMIC DNA]</scope>
    <source>
        <strain evidence="8 9">CECT 8803</strain>
    </source>
</reference>
<accession>A0A839SQP9</accession>
<dbReference type="InterPro" id="IPR037185">
    <property type="entry name" value="EmrE-like"/>
</dbReference>
<feature type="transmembrane region" description="Helical" evidence="6">
    <location>
        <begin position="264"/>
        <end position="282"/>
    </location>
</feature>
<comment type="subcellular location">
    <subcellularLocation>
        <location evidence="1">Membrane</location>
        <topology evidence="1">Multi-pass membrane protein</topology>
    </subcellularLocation>
</comment>
<dbReference type="SUPFAM" id="SSF103481">
    <property type="entry name" value="Multidrug resistance efflux transporter EmrE"/>
    <property type="match status" value="2"/>
</dbReference>
<dbReference type="GO" id="GO:0016020">
    <property type="term" value="C:membrane"/>
    <property type="evidence" value="ECO:0007669"/>
    <property type="project" value="UniProtKB-SubCell"/>
</dbReference>
<sequence>MSDHTKGYLLGVLAVIAFSITLPVTRHAVQWMDPFFIGPGRATLAALPAGLLLLLTRQRWPRGRQWPLLVVTSLGVVVGFPYLSAWAMERVPSAHGGVVLGILPLATAVFGALFARERPSFGFWFFALLGSILVVFFSLKEGGWNFQWADLALLGCVVSASVGYTLGAQLSRTMGGWQVISWSLVIALPVMAPLVGIQSGWRLPQAPLSAWASFFYVTFISQFLTFFIWYRALALGGIGRVGQIQLLQAFFTLFFAWLFLGERIGLDVIGFALAVVVCVYAGKKMPVREEKAVSHDLLEVSGGHDAKEKA</sequence>
<evidence type="ECO:0000256" key="6">
    <source>
        <dbReference type="SAM" id="Phobius"/>
    </source>
</evidence>
<dbReference type="Pfam" id="PF00892">
    <property type="entry name" value="EamA"/>
    <property type="match status" value="2"/>
</dbReference>
<feature type="transmembrane region" description="Helical" evidence="6">
    <location>
        <begin position="179"/>
        <end position="197"/>
    </location>
</feature>
<name>A0A839SQP9_9PROT</name>
<feature type="transmembrane region" description="Helical" evidence="6">
    <location>
        <begin position="94"/>
        <end position="114"/>
    </location>
</feature>
<keyword evidence="5 6" id="KW-0472">Membrane</keyword>
<evidence type="ECO:0000256" key="3">
    <source>
        <dbReference type="ARBA" id="ARBA00022692"/>
    </source>
</evidence>
<dbReference type="InterPro" id="IPR050638">
    <property type="entry name" value="AA-Vitamin_Transporters"/>
</dbReference>
<protein>
    <submittedName>
        <fullName evidence="8">Drug/metabolite transporter (DMT)-like permease</fullName>
    </submittedName>
</protein>
<dbReference type="InterPro" id="IPR000620">
    <property type="entry name" value="EamA_dom"/>
</dbReference>
<evidence type="ECO:0000256" key="2">
    <source>
        <dbReference type="ARBA" id="ARBA00007362"/>
    </source>
</evidence>
<keyword evidence="9" id="KW-1185">Reference proteome</keyword>
<organism evidence="8 9">
    <name type="scientific">Limibacillus halophilus</name>
    <dbReference type="NCBI Taxonomy" id="1579333"/>
    <lineage>
        <taxon>Bacteria</taxon>
        <taxon>Pseudomonadati</taxon>
        <taxon>Pseudomonadota</taxon>
        <taxon>Alphaproteobacteria</taxon>
        <taxon>Rhodospirillales</taxon>
        <taxon>Rhodovibrionaceae</taxon>
        <taxon>Limibacillus</taxon>
    </lineage>
</organism>
<dbReference type="AlphaFoldDB" id="A0A839SQP9"/>
<feature type="domain" description="EamA" evidence="7">
    <location>
        <begin position="148"/>
        <end position="277"/>
    </location>
</feature>
<feature type="transmembrane region" description="Helical" evidence="6">
    <location>
        <begin position="7"/>
        <end position="24"/>
    </location>
</feature>
<evidence type="ECO:0000313" key="9">
    <source>
        <dbReference type="Proteomes" id="UP000581135"/>
    </source>
</evidence>
<evidence type="ECO:0000259" key="7">
    <source>
        <dbReference type="Pfam" id="PF00892"/>
    </source>
</evidence>
<dbReference type="PANTHER" id="PTHR32322:SF2">
    <property type="entry name" value="EAMA DOMAIN-CONTAINING PROTEIN"/>
    <property type="match status" value="1"/>
</dbReference>
<evidence type="ECO:0000256" key="1">
    <source>
        <dbReference type="ARBA" id="ARBA00004141"/>
    </source>
</evidence>
<evidence type="ECO:0000256" key="4">
    <source>
        <dbReference type="ARBA" id="ARBA00022989"/>
    </source>
</evidence>
<proteinExistence type="inferred from homology"/>
<feature type="transmembrane region" description="Helical" evidence="6">
    <location>
        <begin position="209"/>
        <end position="229"/>
    </location>
</feature>
<dbReference type="PANTHER" id="PTHR32322">
    <property type="entry name" value="INNER MEMBRANE TRANSPORTER"/>
    <property type="match status" value="1"/>
</dbReference>
<dbReference type="RefSeq" id="WP_183415390.1">
    <property type="nucleotide sequence ID" value="NZ_JACHXA010000002.1"/>
</dbReference>
<dbReference type="EMBL" id="JACHXA010000002">
    <property type="protein sequence ID" value="MBB3064578.1"/>
    <property type="molecule type" value="Genomic_DNA"/>
</dbReference>
<feature type="domain" description="EamA" evidence="7">
    <location>
        <begin position="6"/>
        <end position="136"/>
    </location>
</feature>
<keyword evidence="3 6" id="KW-0812">Transmembrane</keyword>
<comment type="caution">
    <text evidence="8">The sequence shown here is derived from an EMBL/GenBank/DDBJ whole genome shotgun (WGS) entry which is preliminary data.</text>
</comment>
<evidence type="ECO:0000256" key="5">
    <source>
        <dbReference type="ARBA" id="ARBA00023136"/>
    </source>
</evidence>
<comment type="similarity">
    <text evidence="2">Belongs to the EamA transporter family.</text>
</comment>
<feature type="transmembrane region" description="Helical" evidence="6">
    <location>
        <begin position="121"/>
        <end position="139"/>
    </location>
</feature>
<feature type="transmembrane region" description="Helical" evidence="6">
    <location>
        <begin position="241"/>
        <end position="258"/>
    </location>
</feature>
<evidence type="ECO:0000313" key="8">
    <source>
        <dbReference type="EMBL" id="MBB3064578.1"/>
    </source>
</evidence>